<proteinExistence type="predicted"/>
<sequence>MAITMDSNNVLCASQIEKLKAKLRAMERKRKEDYEKLTDIKSEVKDKLKLENIVQKLQGKMTNMSQELNKSRDQLKLLENEKRILSDRQDLHDEELENMTLDRELAESRLEELNLDIKTLQNKMEEL</sequence>
<dbReference type="AlphaFoldDB" id="A0A1E3PEC5"/>
<evidence type="ECO:0000313" key="3">
    <source>
        <dbReference type="Proteomes" id="UP000095009"/>
    </source>
</evidence>
<feature type="coiled-coil region" evidence="1">
    <location>
        <begin position="9"/>
        <end position="123"/>
    </location>
</feature>
<keyword evidence="1" id="KW-0175">Coiled coil</keyword>
<accession>A0A1E3PEC5</accession>
<keyword evidence="3" id="KW-1185">Reference proteome</keyword>
<evidence type="ECO:0000313" key="2">
    <source>
        <dbReference type="EMBL" id="ODQ63292.1"/>
    </source>
</evidence>
<dbReference type="STRING" id="857566.A0A1E3PEC5"/>
<protein>
    <submittedName>
        <fullName evidence="2">Uncharacterized protein</fullName>
    </submittedName>
</protein>
<feature type="non-terminal residue" evidence="2">
    <location>
        <position position="127"/>
    </location>
</feature>
<name>A0A1E3PEC5_9ASCO</name>
<evidence type="ECO:0000256" key="1">
    <source>
        <dbReference type="SAM" id="Coils"/>
    </source>
</evidence>
<dbReference type="OrthoDB" id="2130750at2759"/>
<dbReference type="EMBL" id="KV454415">
    <property type="protein sequence ID" value="ODQ63292.1"/>
    <property type="molecule type" value="Genomic_DNA"/>
</dbReference>
<gene>
    <name evidence="2" type="ORF">NADFUDRAFT_48182</name>
</gene>
<dbReference type="Proteomes" id="UP000095009">
    <property type="component" value="Unassembled WGS sequence"/>
</dbReference>
<reference evidence="2 3" key="1">
    <citation type="journal article" date="2016" name="Proc. Natl. Acad. Sci. U.S.A.">
        <title>Comparative genomics of biotechnologically important yeasts.</title>
        <authorList>
            <person name="Riley R."/>
            <person name="Haridas S."/>
            <person name="Wolfe K.H."/>
            <person name="Lopes M.R."/>
            <person name="Hittinger C.T."/>
            <person name="Goeker M."/>
            <person name="Salamov A.A."/>
            <person name="Wisecaver J.H."/>
            <person name="Long T.M."/>
            <person name="Calvey C.H."/>
            <person name="Aerts A.L."/>
            <person name="Barry K.W."/>
            <person name="Choi C."/>
            <person name="Clum A."/>
            <person name="Coughlan A.Y."/>
            <person name="Deshpande S."/>
            <person name="Douglass A.P."/>
            <person name="Hanson S.J."/>
            <person name="Klenk H.-P."/>
            <person name="LaButti K.M."/>
            <person name="Lapidus A."/>
            <person name="Lindquist E.A."/>
            <person name="Lipzen A.M."/>
            <person name="Meier-Kolthoff J.P."/>
            <person name="Ohm R.A."/>
            <person name="Otillar R.P."/>
            <person name="Pangilinan J.L."/>
            <person name="Peng Y."/>
            <person name="Rokas A."/>
            <person name="Rosa C.A."/>
            <person name="Scheuner C."/>
            <person name="Sibirny A.A."/>
            <person name="Slot J.C."/>
            <person name="Stielow J.B."/>
            <person name="Sun H."/>
            <person name="Kurtzman C.P."/>
            <person name="Blackwell M."/>
            <person name="Grigoriev I.V."/>
            <person name="Jeffries T.W."/>
        </authorList>
    </citation>
    <scope>NUCLEOTIDE SEQUENCE [LARGE SCALE GENOMIC DNA]</scope>
    <source>
        <strain evidence="2 3">DSM 6958</strain>
    </source>
</reference>
<organism evidence="2 3">
    <name type="scientific">Nadsonia fulvescens var. elongata DSM 6958</name>
    <dbReference type="NCBI Taxonomy" id="857566"/>
    <lineage>
        <taxon>Eukaryota</taxon>
        <taxon>Fungi</taxon>
        <taxon>Dikarya</taxon>
        <taxon>Ascomycota</taxon>
        <taxon>Saccharomycotina</taxon>
        <taxon>Dipodascomycetes</taxon>
        <taxon>Dipodascales</taxon>
        <taxon>Dipodascales incertae sedis</taxon>
        <taxon>Nadsonia</taxon>
    </lineage>
</organism>